<organism evidence="1 2">
    <name type="scientific">Aspergillus carbonarius (strain ITEM 5010)</name>
    <dbReference type="NCBI Taxonomy" id="602072"/>
    <lineage>
        <taxon>Eukaryota</taxon>
        <taxon>Fungi</taxon>
        <taxon>Dikarya</taxon>
        <taxon>Ascomycota</taxon>
        <taxon>Pezizomycotina</taxon>
        <taxon>Eurotiomycetes</taxon>
        <taxon>Eurotiomycetidae</taxon>
        <taxon>Eurotiales</taxon>
        <taxon>Aspergillaceae</taxon>
        <taxon>Aspergillus</taxon>
        <taxon>Aspergillus subgen. Circumdati</taxon>
    </lineage>
</organism>
<proteinExistence type="predicted"/>
<dbReference type="OrthoDB" id="4458099at2759"/>
<dbReference type="AlphaFoldDB" id="A0A1R3RGE7"/>
<name>A0A1R3RGE7_ASPC5</name>
<dbReference type="Proteomes" id="UP000188318">
    <property type="component" value="Unassembled WGS sequence"/>
</dbReference>
<dbReference type="VEuPathDB" id="FungiDB:ASPCADRAFT_209499"/>
<accession>A0A1R3RGE7</accession>
<dbReference type="EMBL" id="KV907504">
    <property type="protein sequence ID" value="OOF93552.1"/>
    <property type="molecule type" value="Genomic_DNA"/>
</dbReference>
<evidence type="ECO:0000313" key="1">
    <source>
        <dbReference type="EMBL" id="OOF93552.1"/>
    </source>
</evidence>
<gene>
    <name evidence="1" type="ORF">ASPCADRAFT_209499</name>
</gene>
<keyword evidence="2" id="KW-1185">Reference proteome</keyword>
<reference evidence="2" key="1">
    <citation type="journal article" date="2017" name="Genome Biol.">
        <title>Comparative genomics reveals high biological diversity and specific adaptations in the industrially and medically important fungal genus Aspergillus.</title>
        <authorList>
            <person name="de Vries R.P."/>
            <person name="Riley R."/>
            <person name="Wiebenga A."/>
            <person name="Aguilar-Osorio G."/>
            <person name="Amillis S."/>
            <person name="Uchima C.A."/>
            <person name="Anderluh G."/>
            <person name="Asadollahi M."/>
            <person name="Askin M."/>
            <person name="Barry K."/>
            <person name="Battaglia E."/>
            <person name="Bayram O."/>
            <person name="Benocci T."/>
            <person name="Braus-Stromeyer S.A."/>
            <person name="Caldana C."/>
            <person name="Canovas D."/>
            <person name="Cerqueira G.C."/>
            <person name="Chen F."/>
            <person name="Chen W."/>
            <person name="Choi C."/>
            <person name="Clum A."/>
            <person name="Dos Santos R.A."/>
            <person name="Damasio A.R."/>
            <person name="Diallinas G."/>
            <person name="Emri T."/>
            <person name="Fekete E."/>
            <person name="Flipphi M."/>
            <person name="Freyberg S."/>
            <person name="Gallo A."/>
            <person name="Gournas C."/>
            <person name="Habgood R."/>
            <person name="Hainaut M."/>
            <person name="Harispe M.L."/>
            <person name="Henrissat B."/>
            <person name="Hilden K.S."/>
            <person name="Hope R."/>
            <person name="Hossain A."/>
            <person name="Karabika E."/>
            <person name="Karaffa L."/>
            <person name="Karanyi Z."/>
            <person name="Krasevec N."/>
            <person name="Kuo A."/>
            <person name="Kusch H."/>
            <person name="LaButti K."/>
            <person name="Lagendijk E.L."/>
            <person name="Lapidus A."/>
            <person name="Levasseur A."/>
            <person name="Lindquist E."/>
            <person name="Lipzen A."/>
            <person name="Logrieco A.F."/>
            <person name="MacCabe A."/>
            <person name="Maekelae M.R."/>
            <person name="Malavazi I."/>
            <person name="Melin P."/>
            <person name="Meyer V."/>
            <person name="Mielnichuk N."/>
            <person name="Miskei M."/>
            <person name="Molnar A.P."/>
            <person name="Mule G."/>
            <person name="Ngan C.Y."/>
            <person name="Orejas M."/>
            <person name="Orosz E."/>
            <person name="Ouedraogo J.P."/>
            <person name="Overkamp K.M."/>
            <person name="Park H.-S."/>
            <person name="Perrone G."/>
            <person name="Piumi F."/>
            <person name="Punt P.J."/>
            <person name="Ram A.F."/>
            <person name="Ramon A."/>
            <person name="Rauscher S."/>
            <person name="Record E."/>
            <person name="Riano-Pachon D.M."/>
            <person name="Robert V."/>
            <person name="Roehrig J."/>
            <person name="Ruller R."/>
            <person name="Salamov A."/>
            <person name="Salih N.S."/>
            <person name="Samson R.A."/>
            <person name="Sandor E."/>
            <person name="Sanguinetti M."/>
            <person name="Schuetze T."/>
            <person name="Sepcic K."/>
            <person name="Shelest E."/>
            <person name="Sherlock G."/>
            <person name="Sophianopoulou V."/>
            <person name="Squina F.M."/>
            <person name="Sun H."/>
            <person name="Susca A."/>
            <person name="Todd R.B."/>
            <person name="Tsang A."/>
            <person name="Unkles S.E."/>
            <person name="van de Wiele N."/>
            <person name="van Rossen-Uffink D."/>
            <person name="Oliveira J.V."/>
            <person name="Vesth T.C."/>
            <person name="Visser J."/>
            <person name="Yu J.-H."/>
            <person name="Zhou M."/>
            <person name="Andersen M.R."/>
            <person name="Archer D.B."/>
            <person name="Baker S.E."/>
            <person name="Benoit I."/>
            <person name="Brakhage A.A."/>
            <person name="Braus G.H."/>
            <person name="Fischer R."/>
            <person name="Frisvad J.C."/>
            <person name="Goldman G.H."/>
            <person name="Houbraken J."/>
            <person name="Oakley B."/>
            <person name="Pocsi I."/>
            <person name="Scazzocchio C."/>
            <person name="Seiboth B."/>
            <person name="vanKuyk P.A."/>
            <person name="Wortman J."/>
            <person name="Dyer P.S."/>
            <person name="Grigoriev I.V."/>
        </authorList>
    </citation>
    <scope>NUCLEOTIDE SEQUENCE [LARGE SCALE GENOMIC DNA]</scope>
    <source>
        <strain evidence="2">ITEM 5010</strain>
    </source>
</reference>
<sequence>MPTLAGLYTSFSGRTLAIDESNRLTLLPKEGQPSSANKLRADGEFWLCCDDGVSNLTALTACFMLMILRR</sequence>
<protein>
    <submittedName>
        <fullName evidence="1">Uncharacterized protein</fullName>
    </submittedName>
</protein>
<evidence type="ECO:0000313" key="2">
    <source>
        <dbReference type="Proteomes" id="UP000188318"/>
    </source>
</evidence>